<dbReference type="InterPro" id="IPR000792">
    <property type="entry name" value="Tscrpt_reg_LuxR_C"/>
</dbReference>
<dbReference type="HOGENOM" id="CLU_000445_90_8_6"/>
<dbReference type="Proteomes" id="UP000000466">
    <property type="component" value="Chromosome"/>
</dbReference>
<dbReference type="EMBL" id="CP003746">
    <property type="protein sequence ID" value="AFU97547.1"/>
    <property type="molecule type" value="Genomic_DNA"/>
</dbReference>
<evidence type="ECO:0000256" key="2">
    <source>
        <dbReference type="ARBA" id="ARBA00023125"/>
    </source>
</evidence>
<feature type="domain" description="HTH luxR-type" evidence="4">
    <location>
        <begin position="145"/>
        <end position="210"/>
    </location>
</feature>
<dbReference type="InterPro" id="IPR058245">
    <property type="entry name" value="NreC/VraR/RcsB-like_REC"/>
</dbReference>
<dbReference type="PROSITE" id="PS50043">
    <property type="entry name" value="HTH_LUXR_2"/>
    <property type="match status" value="1"/>
</dbReference>
<dbReference type="PANTHER" id="PTHR45566:SF1">
    <property type="entry name" value="HTH-TYPE TRANSCRIPTIONAL REGULATOR YHJB-RELATED"/>
    <property type="match status" value="1"/>
</dbReference>
<dbReference type="Pfam" id="PF00196">
    <property type="entry name" value="GerE"/>
    <property type="match status" value="1"/>
</dbReference>
<evidence type="ECO:0000259" key="5">
    <source>
        <dbReference type="PROSITE" id="PS50110"/>
    </source>
</evidence>
<keyword evidence="7" id="KW-1185">Reference proteome</keyword>
<dbReference type="RefSeq" id="WP_015045720.1">
    <property type="nucleotide sequence ID" value="NC_018868.3"/>
</dbReference>
<dbReference type="eggNOG" id="COG2197">
    <property type="taxonomic scope" value="Bacteria"/>
</dbReference>
<proteinExistence type="predicted"/>
<dbReference type="InterPro" id="IPR001789">
    <property type="entry name" value="Sig_transdc_resp-reg_receiver"/>
</dbReference>
<dbReference type="InterPro" id="IPR016032">
    <property type="entry name" value="Sig_transdc_resp-reg_C-effctor"/>
</dbReference>
<dbReference type="STRING" id="1117647.M5M_01600"/>
<name>K4KUA5_SIMAS</name>
<dbReference type="InterPro" id="IPR051015">
    <property type="entry name" value="EvgA-like"/>
</dbReference>
<dbReference type="GO" id="GO:0006355">
    <property type="term" value="P:regulation of DNA-templated transcription"/>
    <property type="evidence" value="ECO:0007669"/>
    <property type="project" value="InterPro"/>
</dbReference>
<dbReference type="SUPFAM" id="SSF52172">
    <property type="entry name" value="CheY-like"/>
    <property type="match status" value="1"/>
</dbReference>
<reference evidence="6 7" key="1">
    <citation type="journal article" date="2013" name="Genome Announc.">
        <title>Complete genome sequence of Simiduia agarivorans SA1(T), a marine bacterium able to degrade a variety of polysaccharides.</title>
        <authorList>
            <person name="Lin S.Y."/>
            <person name="Shieh W.Y."/>
            <person name="Chen J.S."/>
            <person name="Tang S.L."/>
        </authorList>
    </citation>
    <scope>NUCLEOTIDE SEQUENCE [LARGE SCALE GENOMIC DNA]</scope>
    <source>
        <strain evidence="7">DSM 21679 / JCM 13881 / BCRC 17597 / SA1</strain>
    </source>
</reference>
<evidence type="ECO:0000256" key="3">
    <source>
        <dbReference type="PROSITE-ProRule" id="PRU00169"/>
    </source>
</evidence>
<feature type="domain" description="Response regulatory" evidence="5">
    <location>
        <begin position="5"/>
        <end position="122"/>
    </location>
</feature>
<dbReference type="Pfam" id="PF00072">
    <property type="entry name" value="Response_reg"/>
    <property type="match status" value="1"/>
</dbReference>
<dbReference type="AlphaFoldDB" id="K4KUA5"/>
<dbReference type="SMART" id="SM00421">
    <property type="entry name" value="HTH_LUXR"/>
    <property type="match status" value="1"/>
</dbReference>
<dbReference type="PRINTS" id="PR00038">
    <property type="entry name" value="HTHLUXR"/>
</dbReference>
<evidence type="ECO:0000259" key="4">
    <source>
        <dbReference type="PROSITE" id="PS50043"/>
    </source>
</evidence>
<dbReference type="CDD" id="cd17535">
    <property type="entry name" value="REC_NarL-like"/>
    <property type="match status" value="1"/>
</dbReference>
<dbReference type="SUPFAM" id="SSF46894">
    <property type="entry name" value="C-terminal effector domain of the bipartite response regulators"/>
    <property type="match status" value="1"/>
</dbReference>
<dbReference type="Gene3D" id="3.40.50.2300">
    <property type="match status" value="1"/>
</dbReference>
<protein>
    <submittedName>
        <fullName evidence="6">Response regulator receiver protein</fullName>
    </submittedName>
</protein>
<dbReference type="GO" id="GO:0000160">
    <property type="term" value="P:phosphorelay signal transduction system"/>
    <property type="evidence" value="ECO:0007669"/>
    <property type="project" value="InterPro"/>
</dbReference>
<dbReference type="KEGG" id="saga:M5M_01600"/>
<dbReference type="GO" id="GO:0003677">
    <property type="term" value="F:DNA binding"/>
    <property type="evidence" value="ECO:0007669"/>
    <property type="project" value="UniProtKB-KW"/>
</dbReference>
<dbReference type="OrthoDB" id="9814495at2"/>
<dbReference type="SMART" id="SM00448">
    <property type="entry name" value="REC"/>
    <property type="match status" value="1"/>
</dbReference>
<dbReference type="CDD" id="cd06170">
    <property type="entry name" value="LuxR_C_like"/>
    <property type="match status" value="1"/>
</dbReference>
<accession>K4KUA5</accession>
<dbReference type="InterPro" id="IPR011006">
    <property type="entry name" value="CheY-like_superfamily"/>
</dbReference>
<dbReference type="PANTHER" id="PTHR45566">
    <property type="entry name" value="HTH-TYPE TRANSCRIPTIONAL REGULATOR YHJB-RELATED"/>
    <property type="match status" value="1"/>
</dbReference>
<sequence>MREHTIIIADDHPLFRAALSQVISTDLPDAIVLEAEDVDALQQQVAQHPEAALVLLDLHMPGAQGFSSLIHLRACYPALPVMMVSADAAPDVLTRALRHGAAGFLPKSCSMEQISDAIRAALVGERWMPQDFEPVDIDTEGEQAVAHILATLTPQQFRVATLISQGLLNKQIAYEMSVTEATVKAHATEIYRKLGVSSRTQAVLALQQLEVRC</sequence>
<evidence type="ECO:0000256" key="1">
    <source>
        <dbReference type="ARBA" id="ARBA00022553"/>
    </source>
</evidence>
<keyword evidence="2" id="KW-0238">DNA-binding</keyword>
<organism evidence="6 7">
    <name type="scientific">Simiduia agarivorans (strain DSM 21679 / JCM 13881 / BCRC 17597 / SA1)</name>
    <dbReference type="NCBI Taxonomy" id="1117647"/>
    <lineage>
        <taxon>Bacteria</taxon>
        <taxon>Pseudomonadati</taxon>
        <taxon>Pseudomonadota</taxon>
        <taxon>Gammaproteobacteria</taxon>
        <taxon>Cellvibrionales</taxon>
        <taxon>Cellvibrionaceae</taxon>
        <taxon>Simiduia</taxon>
    </lineage>
</organism>
<dbReference type="PROSITE" id="PS50110">
    <property type="entry name" value="RESPONSE_REGULATORY"/>
    <property type="match status" value="1"/>
</dbReference>
<evidence type="ECO:0000313" key="7">
    <source>
        <dbReference type="Proteomes" id="UP000000466"/>
    </source>
</evidence>
<feature type="modified residue" description="4-aspartylphosphate" evidence="3">
    <location>
        <position position="57"/>
    </location>
</feature>
<gene>
    <name evidence="6" type="ordered locus">M5M_01600</name>
</gene>
<evidence type="ECO:0000313" key="6">
    <source>
        <dbReference type="EMBL" id="AFU97547.1"/>
    </source>
</evidence>
<keyword evidence="1 3" id="KW-0597">Phosphoprotein</keyword>